<keyword evidence="2" id="KW-1185">Reference proteome</keyword>
<name>A0ABT0PBD1_9GAMM</name>
<organism evidence="1 2">
    <name type="scientific">Parendozoicomonas callyspongiae</name>
    <dbReference type="NCBI Taxonomy" id="2942213"/>
    <lineage>
        <taxon>Bacteria</taxon>
        <taxon>Pseudomonadati</taxon>
        <taxon>Pseudomonadota</taxon>
        <taxon>Gammaproteobacteria</taxon>
        <taxon>Oceanospirillales</taxon>
        <taxon>Endozoicomonadaceae</taxon>
        <taxon>Parendozoicomonas</taxon>
    </lineage>
</organism>
<sequence>MRYPDLPGPCPPRPGDLLFQHTSEEPGRAAISRIFSGVHNFVIDHVALCVAEGELIEAAPPCVRQVSLERFLDNSHRDKAGRPRVLVCRVSDAGDDHIETAITRAVKRIGMPYNETYMPCTKSWYCSSLVIDAWQYAHFCSKPHLSSQGFFKETPLEFRDPATGSVMEFWKEYYQEREMEVPQGLPGSHPALLSRSETLEVVGSYGIFQQLKHNRT</sequence>
<accession>A0ABT0PBD1</accession>
<dbReference type="InterPro" id="IPR038765">
    <property type="entry name" value="Papain-like_cys_pep_sf"/>
</dbReference>
<dbReference type="EMBL" id="JAMFLX010000001">
    <property type="protein sequence ID" value="MCL6268516.1"/>
    <property type="molecule type" value="Genomic_DNA"/>
</dbReference>
<evidence type="ECO:0000313" key="2">
    <source>
        <dbReference type="Proteomes" id="UP001203338"/>
    </source>
</evidence>
<proteinExistence type="predicted"/>
<comment type="caution">
    <text evidence="1">The sequence shown here is derived from an EMBL/GenBank/DDBJ whole genome shotgun (WGS) entry which is preliminary data.</text>
</comment>
<dbReference type="SUPFAM" id="SSF54001">
    <property type="entry name" value="Cysteine proteinases"/>
    <property type="match status" value="1"/>
</dbReference>
<dbReference type="Pfam" id="PF05708">
    <property type="entry name" value="Peptidase_C92"/>
    <property type="match status" value="1"/>
</dbReference>
<gene>
    <name evidence="1" type="ORF">M3P05_00935</name>
</gene>
<dbReference type="Gene3D" id="3.90.1720.10">
    <property type="entry name" value="endopeptidase domain like (from Nostoc punctiforme)"/>
    <property type="match status" value="1"/>
</dbReference>
<dbReference type="Proteomes" id="UP001203338">
    <property type="component" value="Unassembled WGS sequence"/>
</dbReference>
<dbReference type="InterPro" id="IPR024453">
    <property type="entry name" value="Peptidase_C92"/>
</dbReference>
<protein>
    <submittedName>
        <fullName evidence="1">Uncharacterized protein</fullName>
    </submittedName>
</protein>
<reference evidence="1 2" key="1">
    <citation type="submission" date="2022-05" db="EMBL/GenBank/DDBJ databases">
        <authorList>
            <person name="Park J.-S."/>
        </authorList>
    </citation>
    <scope>NUCLEOTIDE SEQUENCE [LARGE SCALE GENOMIC DNA]</scope>
    <source>
        <strain evidence="1 2">2012CJ34-2</strain>
    </source>
</reference>
<evidence type="ECO:0000313" key="1">
    <source>
        <dbReference type="EMBL" id="MCL6268516.1"/>
    </source>
</evidence>
<dbReference type="RefSeq" id="WP_249697349.1">
    <property type="nucleotide sequence ID" value="NZ_JAMFLX010000001.1"/>
</dbReference>